<sequence length="175" mass="18983">MSTCDSSTEYLTGLHRSGKSDADPNLSTRNKDAAARLPAPNQHRASTCKTANWWGALDKTNVWAICPNGYFVRGFYRTDGDWLHNIEGAKCCINECTKSPCKNGATCVNLQGSYRCNCKSGYSGNNCQTDINECTSQSPCKNGATCVNKQGGYQCNCKSGYSGNNCETEPVPDEC</sequence>
<reference evidence="9" key="1">
    <citation type="submission" date="2023-01" db="EMBL/GenBank/DDBJ databases">
        <title>Genome assembly of the deep-sea coral Lophelia pertusa.</title>
        <authorList>
            <person name="Herrera S."/>
            <person name="Cordes E."/>
        </authorList>
    </citation>
    <scope>NUCLEOTIDE SEQUENCE</scope>
    <source>
        <strain evidence="9">USNM1676648</strain>
        <tissue evidence="9">Polyp</tissue>
    </source>
</reference>
<dbReference type="PROSITE" id="PS00022">
    <property type="entry name" value="EGF_1"/>
    <property type="match status" value="2"/>
</dbReference>
<feature type="domain" description="EGF-like" evidence="8">
    <location>
        <begin position="130"/>
        <end position="167"/>
    </location>
</feature>
<organism evidence="9 10">
    <name type="scientific">Desmophyllum pertusum</name>
    <dbReference type="NCBI Taxonomy" id="174260"/>
    <lineage>
        <taxon>Eukaryota</taxon>
        <taxon>Metazoa</taxon>
        <taxon>Cnidaria</taxon>
        <taxon>Anthozoa</taxon>
        <taxon>Hexacorallia</taxon>
        <taxon>Scleractinia</taxon>
        <taxon>Caryophylliina</taxon>
        <taxon>Caryophylliidae</taxon>
        <taxon>Desmophyllum</taxon>
    </lineage>
</organism>
<dbReference type="SUPFAM" id="SSF57196">
    <property type="entry name" value="EGF/Laminin"/>
    <property type="match status" value="2"/>
</dbReference>
<dbReference type="CDD" id="cd00054">
    <property type="entry name" value="EGF_CA"/>
    <property type="match status" value="2"/>
</dbReference>
<evidence type="ECO:0000256" key="5">
    <source>
        <dbReference type="ARBA" id="ARBA00023157"/>
    </source>
</evidence>
<dbReference type="FunFam" id="2.10.25.10:FF:000471">
    <property type="entry name" value="Protein lin-12"/>
    <property type="match status" value="1"/>
</dbReference>
<feature type="disulfide bond" evidence="6">
    <location>
        <begin position="118"/>
        <end position="127"/>
    </location>
</feature>
<evidence type="ECO:0000256" key="4">
    <source>
        <dbReference type="ARBA" id="ARBA00022737"/>
    </source>
</evidence>
<comment type="caution">
    <text evidence="9">The sequence shown here is derived from an EMBL/GenBank/DDBJ whole genome shotgun (WGS) entry which is preliminary data.</text>
</comment>
<dbReference type="InterPro" id="IPR049883">
    <property type="entry name" value="NOTCH1_EGF-like"/>
</dbReference>
<keyword evidence="2 6" id="KW-0245">EGF-like domain</keyword>
<evidence type="ECO:0000313" key="9">
    <source>
        <dbReference type="EMBL" id="KAJ7323451.1"/>
    </source>
</evidence>
<dbReference type="PANTHER" id="PTHR12916:SF4">
    <property type="entry name" value="UNINFLATABLE, ISOFORM C"/>
    <property type="match status" value="1"/>
</dbReference>
<dbReference type="AlphaFoldDB" id="A0A9W9YBT3"/>
<dbReference type="SMART" id="SM00179">
    <property type="entry name" value="EGF_CA"/>
    <property type="match status" value="2"/>
</dbReference>
<dbReference type="InterPro" id="IPR000152">
    <property type="entry name" value="EGF-type_Asp/Asn_hydroxyl_site"/>
</dbReference>
<evidence type="ECO:0000259" key="8">
    <source>
        <dbReference type="PROSITE" id="PS50026"/>
    </source>
</evidence>
<dbReference type="OrthoDB" id="5986857at2759"/>
<dbReference type="EMBL" id="MU827814">
    <property type="protein sequence ID" value="KAJ7323451.1"/>
    <property type="molecule type" value="Genomic_DNA"/>
</dbReference>
<evidence type="ECO:0000256" key="1">
    <source>
        <dbReference type="ARBA" id="ARBA00005847"/>
    </source>
</evidence>
<proteinExistence type="inferred from homology"/>
<evidence type="ECO:0000256" key="2">
    <source>
        <dbReference type="ARBA" id="ARBA00022536"/>
    </source>
</evidence>
<dbReference type="GO" id="GO:0005112">
    <property type="term" value="F:Notch binding"/>
    <property type="evidence" value="ECO:0007669"/>
    <property type="project" value="TreeGrafter"/>
</dbReference>
<dbReference type="SMART" id="SM00181">
    <property type="entry name" value="EGF"/>
    <property type="match status" value="2"/>
</dbReference>
<feature type="domain" description="EGF-like" evidence="8">
    <location>
        <begin position="93"/>
        <end position="128"/>
    </location>
</feature>
<gene>
    <name evidence="9" type="ORF">OS493_031651</name>
</gene>
<comment type="caution">
    <text evidence="6">Lacks conserved residue(s) required for the propagation of feature annotation.</text>
</comment>
<dbReference type="PROSITE" id="PS01187">
    <property type="entry name" value="EGF_CA"/>
    <property type="match status" value="1"/>
</dbReference>
<name>A0A9W9YBT3_9CNID</name>
<dbReference type="Pfam" id="PF07645">
    <property type="entry name" value="EGF_CA"/>
    <property type="match status" value="1"/>
</dbReference>
<dbReference type="PANTHER" id="PTHR12916">
    <property type="entry name" value="CYTOCHROME C OXIDASE POLYPEPTIDE VIC-2"/>
    <property type="match status" value="1"/>
</dbReference>
<evidence type="ECO:0000256" key="7">
    <source>
        <dbReference type="SAM" id="MobiDB-lite"/>
    </source>
</evidence>
<feature type="region of interest" description="Disordered" evidence="7">
    <location>
        <begin position="14"/>
        <end position="43"/>
    </location>
</feature>
<keyword evidence="5 6" id="KW-1015">Disulfide bond</keyword>
<accession>A0A9W9YBT3</accession>
<dbReference type="PROSITE" id="PS00010">
    <property type="entry name" value="ASX_HYDROXYL"/>
    <property type="match status" value="2"/>
</dbReference>
<dbReference type="PROSITE" id="PS01186">
    <property type="entry name" value="EGF_2"/>
    <property type="match status" value="2"/>
</dbReference>
<dbReference type="FunFam" id="2.10.25.10:FF:000151">
    <property type="entry name" value="FAT atypical cadherin 4"/>
    <property type="match status" value="1"/>
</dbReference>
<dbReference type="PROSITE" id="PS50026">
    <property type="entry name" value="EGF_3"/>
    <property type="match status" value="2"/>
</dbReference>
<evidence type="ECO:0000313" key="10">
    <source>
        <dbReference type="Proteomes" id="UP001163046"/>
    </source>
</evidence>
<dbReference type="Gene3D" id="2.10.25.10">
    <property type="entry name" value="Laminin"/>
    <property type="match status" value="2"/>
</dbReference>
<protein>
    <recommendedName>
        <fullName evidence="8">EGF-like domain-containing protein</fullName>
    </recommendedName>
</protein>
<dbReference type="InterPro" id="IPR018097">
    <property type="entry name" value="EGF_Ca-bd_CS"/>
</dbReference>
<dbReference type="InterPro" id="IPR001881">
    <property type="entry name" value="EGF-like_Ca-bd_dom"/>
</dbReference>
<dbReference type="Proteomes" id="UP001163046">
    <property type="component" value="Unassembled WGS sequence"/>
</dbReference>
<keyword evidence="3" id="KW-0732">Signal</keyword>
<dbReference type="GO" id="GO:0007219">
    <property type="term" value="P:Notch signaling pathway"/>
    <property type="evidence" value="ECO:0007669"/>
    <property type="project" value="TreeGrafter"/>
</dbReference>
<feature type="disulfide bond" evidence="6">
    <location>
        <begin position="157"/>
        <end position="166"/>
    </location>
</feature>
<keyword evidence="10" id="KW-1185">Reference proteome</keyword>
<dbReference type="GO" id="GO:0005509">
    <property type="term" value="F:calcium ion binding"/>
    <property type="evidence" value="ECO:0007669"/>
    <property type="project" value="InterPro"/>
</dbReference>
<comment type="similarity">
    <text evidence="1">Belongs to the NOTCH family.</text>
</comment>
<evidence type="ECO:0000256" key="6">
    <source>
        <dbReference type="PROSITE-ProRule" id="PRU00076"/>
    </source>
</evidence>
<dbReference type="PRINTS" id="PR00010">
    <property type="entry name" value="EGFBLOOD"/>
</dbReference>
<evidence type="ECO:0000256" key="3">
    <source>
        <dbReference type="ARBA" id="ARBA00022729"/>
    </source>
</evidence>
<keyword evidence="4" id="KW-0677">Repeat</keyword>
<dbReference type="Pfam" id="PF00008">
    <property type="entry name" value="EGF"/>
    <property type="match status" value="1"/>
</dbReference>
<dbReference type="InterPro" id="IPR000742">
    <property type="entry name" value="EGF"/>
</dbReference>